<dbReference type="Proteomes" id="UP000478052">
    <property type="component" value="Unassembled WGS sequence"/>
</dbReference>
<reference evidence="1 2" key="1">
    <citation type="submission" date="2019-08" db="EMBL/GenBank/DDBJ databases">
        <title>Whole genome of Aphis craccivora.</title>
        <authorList>
            <person name="Voronova N.V."/>
            <person name="Shulinski R.S."/>
            <person name="Bandarenka Y.V."/>
            <person name="Zhorov D.G."/>
            <person name="Warner D."/>
        </authorList>
    </citation>
    <scope>NUCLEOTIDE SEQUENCE [LARGE SCALE GENOMIC DNA]</scope>
    <source>
        <strain evidence="1">180601</strain>
        <tissue evidence="1">Whole Body</tissue>
    </source>
</reference>
<dbReference type="EMBL" id="VUJU01001676">
    <property type="protein sequence ID" value="KAF0764283.1"/>
    <property type="molecule type" value="Genomic_DNA"/>
</dbReference>
<sequence>MACLLFAADTLILITLKKIKNYYPLLPLQHYTGQYGLRKIESQNLNTGLFFGIDKKYLDLLKKITNLFFNKNKLINKKCKNPEYGLNGCIGYYCFRYRLDKSRLGMYRRIDYRPTDSLQQVDSFCQTIEPFHYCKSRKIHGTNSYSEQNSEQSDECIDFTMMCVLDSEQSDECIDFTMMCGLNIRKTSKKVTEKQEFLCKTSFRQNRFFYMILNFQKLLTLFDVYNSIFYEICRKRENLQRKLEASLQEKFEARLTISRRYLKILPIPIKKILYDLK</sequence>
<evidence type="ECO:0000313" key="2">
    <source>
        <dbReference type="Proteomes" id="UP000478052"/>
    </source>
</evidence>
<dbReference type="AlphaFoldDB" id="A0A6G0Z1J0"/>
<accession>A0A6G0Z1J0</accession>
<comment type="caution">
    <text evidence="1">The sequence shown here is derived from an EMBL/GenBank/DDBJ whole genome shotgun (WGS) entry which is preliminary data.</text>
</comment>
<evidence type="ECO:0000313" key="1">
    <source>
        <dbReference type="EMBL" id="KAF0764283.1"/>
    </source>
</evidence>
<keyword evidence="2" id="KW-1185">Reference proteome</keyword>
<proteinExistence type="predicted"/>
<name>A0A6G0Z1J0_APHCR</name>
<organism evidence="1 2">
    <name type="scientific">Aphis craccivora</name>
    <name type="common">Cowpea aphid</name>
    <dbReference type="NCBI Taxonomy" id="307492"/>
    <lineage>
        <taxon>Eukaryota</taxon>
        <taxon>Metazoa</taxon>
        <taxon>Ecdysozoa</taxon>
        <taxon>Arthropoda</taxon>
        <taxon>Hexapoda</taxon>
        <taxon>Insecta</taxon>
        <taxon>Pterygota</taxon>
        <taxon>Neoptera</taxon>
        <taxon>Paraneoptera</taxon>
        <taxon>Hemiptera</taxon>
        <taxon>Sternorrhyncha</taxon>
        <taxon>Aphidomorpha</taxon>
        <taxon>Aphidoidea</taxon>
        <taxon>Aphididae</taxon>
        <taxon>Aphidini</taxon>
        <taxon>Aphis</taxon>
        <taxon>Aphis</taxon>
    </lineage>
</organism>
<gene>
    <name evidence="1" type="ORF">FWK35_00004153</name>
</gene>
<protein>
    <submittedName>
        <fullName evidence="1">Uncharacterized protein</fullName>
    </submittedName>
</protein>